<dbReference type="InterPro" id="IPR000008">
    <property type="entry name" value="C2_dom"/>
</dbReference>
<evidence type="ECO:0000256" key="6">
    <source>
        <dbReference type="SAM" id="MobiDB-lite"/>
    </source>
</evidence>
<dbReference type="Gene3D" id="2.60.40.150">
    <property type="entry name" value="C2 domain"/>
    <property type="match status" value="5"/>
</dbReference>
<evidence type="ECO:0000256" key="2">
    <source>
        <dbReference type="ARBA" id="ARBA00022692"/>
    </source>
</evidence>
<feature type="domain" description="C2" evidence="7">
    <location>
        <begin position="1163"/>
        <end position="1349"/>
    </location>
</feature>
<feature type="domain" description="C2" evidence="7">
    <location>
        <begin position="612"/>
        <end position="734"/>
    </location>
</feature>
<dbReference type="SMART" id="SM00239">
    <property type="entry name" value="C2"/>
    <property type="match status" value="5"/>
</dbReference>
<dbReference type="GO" id="GO:0007009">
    <property type="term" value="P:plasma membrane organization"/>
    <property type="evidence" value="ECO:0007669"/>
    <property type="project" value="TreeGrafter"/>
</dbReference>
<dbReference type="GO" id="GO:0016020">
    <property type="term" value="C:membrane"/>
    <property type="evidence" value="ECO:0007669"/>
    <property type="project" value="UniProtKB-SubCell"/>
</dbReference>
<proteinExistence type="predicted"/>
<keyword evidence="5" id="KW-0472">Membrane</keyword>
<dbReference type="CDD" id="cd00030">
    <property type="entry name" value="C2"/>
    <property type="match status" value="1"/>
</dbReference>
<dbReference type="PANTHER" id="PTHR12546">
    <property type="entry name" value="FER-1-LIKE"/>
    <property type="match status" value="1"/>
</dbReference>
<accession>A0A7S0HGU0</accession>
<keyword evidence="3" id="KW-0677">Repeat</keyword>
<dbReference type="PANTHER" id="PTHR12546:SF33">
    <property type="entry name" value="SPERM VESICLE FUSION PROTEIN FER-1"/>
    <property type="match status" value="1"/>
</dbReference>
<reference evidence="8" key="1">
    <citation type="submission" date="2021-01" db="EMBL/GenBank/DDBJ databases">
        <authorList>
            <person name="Corre E."/>
            <person name="Pelletier E."/>
            <person name="Niang G."/>
            <person name="Scheremetjew M."/>
            <person name="Finn R."/>
            <person name="Kale V."/>
            <person name="Holt S."/>
            <person name="Cochrane G."/>
            <person name="Meng A."/>
            <person name="Brown T."/>
            <person name="Cohen L."/>
        </authorList>
    </citation>
    <scope>NUCLEOTIDE SEQUENCE</scope>
    <source>
        <strain evidence="8">CCMP1374</strain>
    </source>
</reference>
<gene>
    <name evidence="8" type="ORF">PANT1444_LOCUS6956</name>
</gene>
<dbReference type="InterPro" id="IPR012968">
    <property type="entry name" value="FerIin_dom"/>
</dbReference>
<dbReference type="InterPro" id="IPR037724">
    <property type="entry name" value="C2E_Ferlin"/>
</dbReference>
<evidence type="ECO:0000313" key="8">
    <source>
        <dbReference type="EMBL" id="CAD8481167.1"/>
    </source>
</evidence>
<dbReference type="SUPFAM" id="SSF49562">
    <property type="entry name" value="C2 domain (Calcium/lipid-binding domain, CaLB)"/>
    <property type="match status" value="5"/>
</dbReference>
<name>A0A7S0HGU0_9EUKA</name>
<evidence type="ECO:0000256" key="4">
    <source>
        <dbReference type="ARBA" id="ARBA00022989"/>
    </source>
</evidence>
<dbReference type="Pfam" id="PF00168">
    <property type="entry name" value="C2"/>
    <property type="match status" value="6"/>
</dbReference>
<evidence type="ECO:0000259" key="7">
    <source>
        <dbReference type="PROSITE" id="PS50004"/>
    </source>
</evidence>
<dbReference type="InterPro" id="IPR035892">
    <property type="entry name" value="C2_domain_sf"/>
</dbReference>
<organism evidence="8">
    <name type="scientific">Phaeocystis antarctica</name>
    <dbReference type="NCBI Taxonomy" id="33657"/>
    <lineage>
        <taxon>Eukaryota</taxon>
        <taxon>Haptista</taxon>
        <taxon>Haptophyta</taxon>
        <taxon>Prymnesiophyceae</taxon>
        <taxon>Phaeocystales</taxon>
        <taxon>Phaeocystaceae</taxon>
        <taxon>Phaeocystis</taxon>
    </lineage>
</organism>
<feature type="compositionally biased region" description="Basic and acidic residues" evidence="6">
    <location>
        <begin position="905"/>
        <end position="922"/>
    </location>
</feature>
<feature type="domain" description="C2" evidence="7">
    <location>
        <begin position="1015"/>
        <end position="1134"/>
    </location>
</feature>
<feature type="region of interest" description="Disordered" evidence="6">
    <location>
        <begin position="905"/>
        <end position="926"/>
    </location>
</feature>
<feature type="domain" description="C2" evidence="7">
    <location>
        <begin position="31"/>
        <end position="164"/>
    </location>
</feature>
<dbReference type="InterPro" id="IPR037721">
    <property type="entry name" value="Ferlin"/>
</dbReference>
<comment type="subcellular location">
    <subcellularLocation>
        <location evidence="1">Membrane</location>
        <topology evidence="1">Single-pass membrane protein</topology>
    </subcellularLocation>
</comment>
<keyword evidence="2" id="KW-0812">Transmembrane</keyword>
<dbReference type="EMBL" id="HBEP01012337">
    <property type="protein sequence ID" value="CAD8481167.1"/>
    <property type="molecule type" value="Transcribed_RNA"/>
</dbReference>
<dbReference type="SMART" id="SM01202">
    <property type="entry name" value="FerI"/>
    <property type="match status" value="1"/>
</dbReference>
<protein>
    <recommendedName>
        <fullName evidence="7">C2 domain-containing protein</fullName>
    </recommendedName>
</protein>
<evidence type="ECO:0000256" key="1">
    <source>
        <dbReference type="ARBA" id="ARBA00004167"/>
    </source>
</evidence>
<evidence type="ECO:0000256" key="5">
    <source>
        <dbReference type="ARBA" id="ARBA00023136"/>
    </source>
</evidence>
<evidence type="ECO:0000256" key="3">
    <source>
        <dbReference type="ARBA" id="ARBA00022737"/>
    </source>
</evidence>
<dbReference type="CDD" id="cd04037">
    <property type="entry name" value="C2E_Ferlin"/>
    <property type="match status" value="1"/>
</dbReference>
<sequence length="1449" mass="160644">MNLNFNVGGLNMFGDAAGPGGMTSAADAKGQATKVGGGNEVRHELVDGDYQIIIHVIEARDLKPVDTENGTADPVVLAKLEFPSSIVPMYQNTDRKVNTLNPVWDYTMIFRETGLPASEAKMGILSIMVKDANPAQRDVMIGQFDFNLSEVYARRNHEYFNQWCALMDPTGESDEQAGFMRMNVTVLVNGDEMASHKDGDDTAESFGIKNGITEFRDVLMPPHVFQVPYVACAEIVRGDGMVPLDFTAALGLGGIDPYVQLQFGNNEPVKSSYISGSREPVWQQQLEVPVITPTMVDMITLSVWDHDMGSSDDAVGAIRFSFKALQYQVPGTNGPPVITDFFPNWVNLYGAPPEADYAAGVGSALVAYAMNHGGRPGTFFRGRLLMRIWSRIDLAGAGRRSYDLPIDGTLTTVFKDVVTDTKSDDLRQFVAEKKETRRFDDLSLGEMAYKEITETRYTLRCDLYEASDMSLDDGGSGLFSLGKGVQIQIRVGKIEANSKSQDVSDGRALFNEAMDDMELMFPAIKECSPGQGGPQFPDIFVYVVRGGKHIAYLRWTAVELLALSKAKINGGDHMPKWLQLVEEPCLDFFKPGDIPGFLLCSITLGSDSDMSKAGRGGKLVERQEQKYQMRFHLYMARFLPAKDENGLCDPYIVVKYYGKTLKSSIKDATCNPSWYETIVEDVCVPEPLELAPPITVLVYDYDKLSGDDLIGRFYLPLTQAMLVGGNTPPTPVWSKLMFETPGDVSGEVLATVTMVPDGKKASSVAPNLLPETIDSTVELTVVGLRDMTALPLLGALGDALGLGTMGIPLSSPFVELDMGDAKTRQTTKVSANPSANNPNYLMTYKVQMKLPKNELFAPTMTLRVRDVRTLPGGYVLGKPLVATGTIALADKMPWSKNFKVVESPHTKNAVQERAKSPEEQKKAAKAKSKSFAAKALAASKSMAAKMADFLDDGELNTPKYMVGRKTIDNELEDTYKYPNPIMEFPLFRGCDGILSREQPCGKFKGYVRIIQEDVPPPPLPMDMTELFTANTVCVRLYLLRAYNLPPMDLNGSTDSYPEIELAGKIICDTDRKVETNLNPNYYASYELAATIPGACNLKISIFDADHVGARDFIGATTIDLENRWFNSEWRDMQLKPVEMRTLHTPLSAMSMGKVELWVEMMTPQEARQVPMFDIKPPPPEQFELRVIVWKTDDVPMKTKDGESKVDMYVKVSFIGYESVESDHGTGGNTNRWDYAQTAGEMVGMMQKNADKMTGNAKLKMEEFRNAAALSATPGNEKSTEVHPWVQNGKGEFNYRMIWPMLYNLDNLIDKPMRLQIKVYDYDLGKDDLIGETQLNIDDMLTDAFKNRERNRMIRVGQPFRIAEGALKDWKLTFDLKKKNHTMGNITLSIVVYDNVVAMLEPCGEGRSEPNQNPMLPTPVRRMPWEERELISSSLGCCGFGAQGGGNMAM</sequence>
<keyword evidence="4" id="KW-1133">Transmembrane helix</keyword>
<feature type="domain" description="C2" evidence="7">
    <location>
        <begin position="211"/>
        <end position="336"/>
    </location>
</feature>
<dbReference type="PROSITE" id="PS50004">
    <property type="entry name" value="C2"/>
    <property type="match status" value="5"/>
</dbReference>